<protein>
    <recommendedName>
        <fullName evidence="1">peptide-methionine (R)-S-oxide reductase</fullName>
        <ecNumber evidence="1">1.8.4.12</ecNumber>
    </recommendedName>
</protein>
<dbReference type="RefSeq" id="WP_263529628.1">
    <property type="nucleotide sequence ID" value="NZ_JAOVZB010000002.1"/>
</dbReference>
<dbReference type="Proteomes" id="UP001209713">
    <property type="component" value="Unassembled WGS sequence"/>
</dbReference>
<dbReference type="EC" id="1.8.4.12" evidence="1"/>
<keyword evidence="2 5" id="KW-0560">Oxidoreductase</keyword>
<dbReference type="EMBL" id="JAOVZB010000002">
    <property type="protein sequence ID" value="MCV2402247.1"/>
    <property type="molecule type" value="Genomic_DNA"/>
</dbReference>
<keyword evidence="6" id="KW-1185">Reference proteome</keyword>
<dbReference type="Pfam" id="PF01641">
    <property type="entry name" value="SelR"/>
    <property type="match status" value="1"/>
</dbReference>
<dbReference type="PANTHER" id="PTHR10173:SF57">
    <property type="entry name" value="PEPTIDE-METHIONINE (R)-S-OXIDE REDUCTASE"/>
    <property type="match status" value="1"/>
</dbReference>
<dbReference type="NCBIfam" id="TIGR00357">
    <property type="entry name" value="peptide-methionine (R)-S-oxide reductase MsrB"/>
    <property type="match status" value="1"/>
</dbReference>
<evidence type="ECO:0000313" key="5">
    <source>
        <dbReference type="EMBL" id="MCV2402247.1"/>
    </source>
</evidence>
<organism evidence="5 6">
    <name type="scientific">Marinomonas sargassi</name>
    <dbReference type="NCBI Taxonomy" id="2984494"/>
    <lineage>
        <taxon>Bacteria</taxon>
        <taxon>Pseudomonadati</taxon>
        <taxon>Pseudomonadota</taxon>
        <taxon>Gammaproteobacteria</taxon>
        <taxon>Oceanospirillales</taxon>
        <taxon>Oceanospirillaceae</taxon>
        <taxon>Marinomonas</taxon>
    </lineage>
</organism>
<dbReference type="PROSITE" id="PS51790">
    <property type="entry name" value="MSRB"/>
    <property type="match status" value="1"/>
</dbReference>
<dbReference type="InterPro" id="IPR028427">
    <property type="entry name" value="Met_Sox_Rdtase_MsrB"/>
</dbReference>
<dbReference type="InterPro" id="IPR011057">
    <property type="entry name" value="Mss4-like_sf"/>
</dbReference>
<dbReference type="PANTHER" id="PTHR10173">
    <property type="entry name" value="METHIONINE SULFOXIDE REDUCTASE"/>
    <property type="match status" value="1"/>
</dbReference>
<evidence type="ECO:0000256" key="1">
    <source>
        <dbReference type="ARBA" id="ARBA00012499"/>
    </source>
</evidence>
<name>A0ABT2YQS7_9GAMM</name>
<evidence type="ECO:0000313" key="6">
    <source>
        <dbReference type="Proteomes" id="UP001209713"/>
    </source>
</evidence>
<dbReference type="SUPFAM" id="SSF51316">
    <property type="entry name" value="Mss4-like"/>
    <property type="match status" value="1"/>
</dbReference>
<comment type="catalytic activity">
    <reaction evidence="3">
        <text>L-methionyl-[protein] + [thioredoxin]-disulfide + H2O = L-methionyl-(R)-S-oxide-[protein] + [thioredoxin]-dithiol</text>
        <dbReference type="Rhea" id="RHEA:24164"/>
        <dbReference type="Rhea" id="RHEA-COMP:10698"/>
        <dbReference type="Rhea" id="RHEA-COMP:10700"/>
        <dbReference type="Rhea" id="RHEA-COMP:12313"/>
        <dbReference type="Rhea" id="RHEA-COMP:12314"/>
        <dbReference type="ChEBI" id="CHEBI:15377"/>
        <dbReference type="ChEBI" id="CHEBI:16044"/>
        <dbReference type="ChEBI" id="CHEBI:29950"/>
        <dbReference type="ChEBI" id="CHEBI:45764"/>
        <dbReference type="ChEBI" id="CHEBI:50058"/>
        <dbReference type="EC" id="1.8.4.12"/>
    </reaction>
</comment>
<evidence type="ECO:0000259" key="4">
    <source>
        <dbReference type="PROSITE" id="PS51790"/>
    </source>
</evidence>
<reference evidence="5 6" key="1">
    <citation type="submission" date="2022-10" db="EMBL/GenBank/DDBJ databases">
        <title>Marinomonas transparenta sp. nov. and Marinomonas sargassi sp. nov., isolated from marine alga (Sargassum natans (L.) Gaillon).</title>
        <authorList>
            <person name="Wang Y."/>
        </authorList>
    </citation>
    <scope>NUCLEOTIDE SEQUENCE [LARGE SCALE GENOMIC DNA]</scope>
    <source>
        <strain evidence="5 6">C2222</strain>
    </source>
</reference>
<dbReference type="InterPro" id="IPR002579">
    <property type="entry name" value="Met_Sox_Rdtase_MsrB_dom"/>
</dbReference>
<accession>A0ABT2YQS7</accession>
<evidence type="ECO:0000256" key="2">
    <source>
        <dbReference type="ARBA" id="ARBA00023002"/>
    </source>
</evidence>
<gene>
    <name evidence="5" type="primary">msrB</name>
    <name evidence="5" type="ORF">OFY17_05025</name>
</gene>
<feature type="domain" description="MsrB" evidence="4">
    <location>
        <begin position="40"/>
        <end position="161"/>
    </location>
</feature>
<comment type="caution">
    <text evidence="5">The sequence shown here is derived from an EMBL/GenBank/DDBJ whole genome shotgun (WGS) entry which is preliminary data.</text>
</comment>
<dbReference type="Gene3D" id="2.170.150.20">
    <property type="entry name" value="Peptide methionine sulfoxide reductase"/>
    <property type="match status" value="1"/>
</dbReference>
<evidence type="ECO:0000256" key="3">
    <source>
        <dbReference type="ARBA" id="ARBA00048488"/>
    </source>
</evidence>
<proteinExistence type="predicted"/>
<sequence>MNRRHFLLAGVCVIGGAAYLTRSLTKEEVANANFEVVFTDAEWRKKLTDFEYQVMRHEKTEPAGSSSLLNEKRSGYFSCKGCELPLYHSSTKYDSRTGWPSFYQSLPNAVATKVDKSYFMIRTEVHCRRCGSHLGHIFNDGPAPTGKRHCINGICLTFRVA</sequence>
<dbReference type="GO" id="GO:0033743">
    <property type="term" value="F:peptide-methionine (R)-S-oxide reductase activity"/>
    <property type="evidence" value="ECO:0007669"/>
    <property type="project" value="UniProtKB-EC"/>
</dbReference>